<feature type="region of interest" description="Disordered" evidence="1">
    <location>
        <begin position="37"/>
        <end position="110"/>
    </location>
</feature>
<proteinExistence type="predicted"/>
<feature type="compositionally biased region" description="Basic residues" evidence="1">
    <location>
        <begin position="68"/>
        <end position="82"/>
    </location>
</feature>
<accession>A0A6A5QEB6</accession>
<keyword evidence="3" id="KW-1185">Reference proteome</keyword>
<sequence length="110" mass="12242">MSLALTTPTTSIATLRVTLLCTSSLSWLTYLPDFDVPASRRHPQPAPDWPNRHRPSPSISLSLGSKLTHSKPPPRYRSSQKRRQVEALTPAVRSIPDKSSRTLGASRRRS</sequence>
<protein>
    <submittedName>
        <fullName evidence="2">Uncharacterized protein</fullName>
    </submittedName>
</protein>
<reference evidence="2" key="1">
    <citation type="journal article" date="2020" name="Stud. Mycol.">
        <title>101 Dothideomycetes genomes: a test case for predicting lifestyles and emergence of pathogens.</title>
        <authorList>
            <person name="Haridas S."/>
            <person name="Albert R."/>
            <person name="Binder M."/>
            <person name="Bloem J."/>
            <person name="Labutti K."/>
            <person name="Salamov A."/>
            <person name="Andreopoulos B."/>
            <person name="Baker S."/>
            <person name="Barry K."/>
            <person name="Bills G."/>
            <person name="Bluhm B."/>
            <person name="Cannon C."/>
            <person name="Castanera R."/>
            <person name="Culley D."/>
            <person name="Daum C."/>
            <person name="Ezra D."/>
            <person name="Gonzalez J."/>
            <person name="Henrissat B."/>
            <person name="Kuo A."/>
            <person name="Liang C."/>
            <person name="Lipzen A."/>
            <person name="Lutzoni F."/>
            <person name="Magnuson J."/>
            <person name="Mondo S."/>
            <person name="Nolan M."/>
            <person name="Ohm R."/>
            <person name="Pangilinan J."/>
            <person name="Park H.-J."/>
            <person name="Ramirez L."/>
            <person name="Alfaro M."/>
            <person name="Sun H."/>
            <person name="Tritt A."/>
            <person name="Yoshinaga Y."/>
            <person name="Zwiers L.-H."/>
            <person name="Turgeon B."/>
            <person name="Goodwin S."/>
            <person name="Spatafora J."/>
            <person name="Crous P."/>
            <person name="Grigoriev I."/>
        </authorList>
    </citation>
    <scope>NUCLEOTIDE SEQUENCE</scope>
    <source>
        <strain evidence="2">HMLAC05119</strain>
    </source>
</reference>
<name>A0A6A5QEB6_AMPQU</name>
<organism evidence="2 3">
    <name type="scientific">Ampelomyces quisqualis</name>
    <name type="common">Powdery mildew agent</name>
    <dbReference type="NCBI Taxonomy" id="50730"/>
    <lineage>
        <taxon>Eukaryota</taxon>
        <taxon>Fungi</taxon>
        <taxon>Dikarya</taxon>
        <taxon>Ascomycota</taxon>
        <taxon>Pezizomycotina</taxon>
        <taxon>Dothideomycetes</taxon>
        <taxon>Pleosporomycetidae</taxon>
        <taxon>Pleosporales</taxon>
        <taxon>Pleosporineae</taxon>
        <taxon>Phaeosphaeriaceae</taxon>
        <taxon>Ampelomyces</taxon>
    </lineage>
</organism>
<dbReference type="Proteomes" id="UP000800096">
    <property type="component" value="Unassembled WGS sequence"/>
</dbReference>
<gene>
    <name evidence="2" type="ORF">BDU57DRAFT_320827</name>
</gene>
<evidence type="ECO:0000313" key="2">
    <source>
        <dbReference type="EMBL" id="KAF1913743.1"/>
    </source>
</evidence>
<evidence type="ECO:0000256" key="1">
    <source>
        <dbReference type="SAM" id="MobiDB-lite"/>
    </source>
</evidence>
<feature type="compositionally biased region" description="Polar residues" evidence="1">
    <location>
        <begin position="57"/>
        <end position="67"/>
    </location>
</feature>
<evidence type="ECO:0000313" key="3">
    <source>
        <dbReference type="Proteomes" id="UP000800096"/>
    </source>
</evidence>
<dbReference type="AlphaFoldDB" id="A0A6A5QEB6"/>
<dbReference type="EMBL" id="ML979138">
    <property type="protein sequence ID" value="KAF1913743.1"/>
    <property type="molecule type" value="Genomic_DNA"/>
</dbReference>